<evidence type="ECO:0000256" key="7">
    <source>
        <dbReference type="SAM" id="MobiDB-lite"/>
    </source>
</evidence>
<sequence length="837" mass="95911">MSDLSTNDRLMLNNMDFQNHTNSRPKFQPIRVKELLHFCESDDDESEDKPQDSDIESDFDDPQPLPQDDHVEHDSIQSLSLLNVTSNKLKETCKESISFNNSIECEPEIKSTFHEYEHNMTNENVKCEHSNQMQLNIQTIAQEKLSQIEHKNKYITNTEIKEEIKEQLTQDQFLDQQTSCKMNNNTESIASTFQYFEKVSQFGMHNLQNINCKKEALESVEEKLVSVASEEKIHHENVSSKGKSLISDTGTFVNSTDQWLQTPLKHASNSIHPDPCFSRRNIIQTPQNKLSDPTSKDHGLALTVSSHWSQNNIKQTPLQNKNINFKDSMQTPKNSFYFTSSIGKNETPRYFDTGSKLRKPLADTGSFIQNDAYNRHLLQGSQFPKVNEETPKIQNKSSCENLNKTDLSKQIFDTSENVEHMELKEKIYNQSKKDKLSDKETINKISNKHVPHCIKNNKETIKSVYQNQHSEVSNQNQHQEFKKVIDNPLNLQFSMPSNIPKSRQNRTLFVKGKEYLILGTLGQGMSGEVLRAQDLSSLELCAIKCVNLNRMDKDSAQGCLEEISMLHKLQAPCVVKMFDYEIKYPMVYVVMEMGDTDLSRLLKTTSQEKQIPLTMILYYWTEMLTAVKHIHDNGVIHSDLKPANFLLVRGRLKLIDFGIASSMNADMTSVVKNCPIGTLNYISPEALMDIGGNSDSPTQNVKYKISFKSDVWSLGCILYSLVYGHTPFHHIRSQWAKVNAITNPNLNIPFPKTLSEDGNKIIFSPPILIDVMRKCLQHNPKARPTVAELLEVEYIMTTGEYTSITPPEIPANILVKIKHTLNEDEWRQLTWILENRR</sequence>
<dbReference type="Proteomes" id="UP000242457">
    <property type="component" value="Unassembled WGS sequence"/>
</dbReference>
<dbReference type="InterPro" id="IPR011009">
    <property type="entry name" value="Kinase-like_dom_sf"/>
</dbReference>
<accession>A0A2A3EFT2</accession>
<dbReference type="AlphaFoldDB" id="A0A2A3EFT2"/>
<dbReference type="Gene3D" id="1.10.510.10">
    <property type="entry name" value="Transferase(Phosphotransferase) domain 1"/>
    <property type="match status" value="1"/>
</dbReference>
<dbReference type="GO" id="GO:0007059">
    <property type="term" value="P:chromosome segregation"/>
    <property type="evidence" value="ECO:0007669"/>
    <property type="project" value="TreeGrafter"/>
</dbReference>
<dbReference type="GO" id="GO:0033316">
    <property type="term" value="P:meiotic spindle assembly checkpoint signaling"/>
    <property type="evidence" value="ECO:0007669"/>
    <property type="project" value="TreeGrafter"/>
</dbReference>
<feature type="domain" description="Protein kinase" evidence="8">
    <location>
        <begin position="515"/>
        <end position="795"/>
    </location>
</feature>
<dbReference type="GO" id="GO:0000776">
    <property type="term" value="C:kinetochore"/>
    <property type="evidence" value="ECO:0007669"/>
    <property type="project" value="TreeGrafter"/>
</dbReference>
<dbReference type="PROSITE" id="PS00108">
    <property type="entry name" value="PROTEIN_KINASE_ST"/>
    <property type="match status" value="1"/>
</dbReference>
<dbReference type="OrthoDB" id="20524at2759"/>
<evidence type="ECO:0000256" key="1">
    <source>
        <dbReference type="ARBA" id="ARBA00022527"/>
    </source>
</evidence>
<dbReference type="GO" id="GO:0005524">
    <property type="term" value="F:ATP binding"/>
    <property type="evidence" value="ECO:0007669"/>
    <property type="project" value="UniProtKB-UniRule"/>
</dbReference>
<dbReference type="PROSITE" id="PS50011">
    <property type="entry name" value="PROTEIN_KINASE_DOM"/>
    <property type="match status" value="1"/>
</dbReference>
<dbReference type="PROSITE" id="PS00107">
    <property type="entry name" value="PROTEIN_KINASE_ATP"/>
    <property type="match status" value="1"/>
</dbReference>
<dbReference type="GO" id="GO:0005634">
    <property type="term" value="C:nucleus"/>
    <property type="evidence" value="ECO:0007669"/>
    <property type="project" value="TreeGrafter"/>
</dbReference>
<protein>
    <submittedName>
        <fullName evidence="9">Dual specificity protein kinase Ttk</fullName>
    </submittedName>
</protein>
<keyword evidence="2" id="KW-0808">Transferase</keyword>
<feature type="compositionally biased region" description="Acidic residues" evidence="7">
    <location>
        <begin position="41"/>
        <end position="61"/>
    </location>
</feature>
<dbReference type="InterPro" id="IPR000719">
    <property type="entry name" value="Prot_kinase_dom"/>
</dbReference>
<organism evidence="9 10">
    <name type="scientific">Apis cerana cerana</name>
    <name type="common">Oriental honeybee</name>
    <dbReference type="NCBI Taxonomy" id="94128"/>
    <lineage>
        <taxon>Eukaryota</taxon>
        <taxon>Metazoa</taxon>
        <taxon>Ecdysozoa</taxon>
        <taxon>Arthropoda</taxon>
        <taxon>Hexapoda</taxon>
        <taxon>Insecta</taxon>
        <taxon>Pterygota</taxon>
        <taxon>Neoptera</taxon>
        <taxon>Endopterygota</taxon>
        <taxon>Hymenoptera</taxon>
        <taxon>Apocrita</taxon>
        <taxon>Aculeata</taxon>
        <taxon>Apoidea</taxon>
        <taxon>Anthophila</taxon>
        <taxon>Apidae</taxon>
        <taxon>Apis</taxon>
    </lineage>
</organism>
<evidence type="ECO:0000256" key="5">
    <source>
        <dbReference type="ARBA" id="ARBA00022840"/>
    </source>
</evidence>
<keyword evidence="10" id="KW-1185">Reference proteome</keyword>
<gene>
    <name evidence="9" type="ORF">APICC_04886</name>
</gene>
<dbReference type="EMBL" id="KZ288256">
    <property type="protein sequence ID" value="PBC30615.1"/>
    <property type="molecule type" value="Genomic_DNA"/>
</dbReference>
<proteinExistence type="predicted"/>
<dbReference type="GO" id="GO:0004674">
    <property type="term" value="F:protein serine/threonine kinase activity"/>
    <property type="evidence" value="ECO:0007669"/>
    <property type="project" value="UniProtKB-KW"/>
</dbReference>
<dbReference type="InterPro" id="IPR017441">
    <property type="entry name" value="Protein_kinase_ATP_BS"/>
</dbReference>
<dbReference type="PANTHER" id="PTHR22974:SF21">
    <property type="entry name" value="DUAL SPECIFICITY PROTEIN KINASE TTK"/>
    <property type="match status" value="1"/>
</dbReference>
<keyword evidence="3 6" id="KW-0547">Nucleotide-binding</keyword>
<dbReference type="GO" id="GO:0007094">
    <property type="term" value="P:mitotic spindle assembly checkpoint signaling"/>
    <property type="evidence" value="ECO:0007669"/>
    <property type="project" value="TreeGrafter"/>
</dbReference>
<dbReference type="Pfam" id="PF00069">
    <property type="entry name" value="Pkinase"/>
    <property type="match status" value="1"/>
</dbReference>
<evidence type="ECO:0000256" key="2">
    <source>
        <dbReference type="ARBA" id="ARBA00022679"/>
    </source>
</evidence>
<evidence type="ECO:0000256" key="6">
    <source>
        <dbReference type="PROSITE-ProRule" id="PRU10141"/>
    </source>
</evidence>
<feature type="binding site" evidence="6">
    <location>
        <position position="544"/>
    </location>
    <ligand>
        <name>ATP</name>
        <dbReference type="ChEBI" id="CHEBI:30616"/>
    </ligand>
</feature>
<keyword evidence="5 6" id="KW-0067">ATP-binding</keyword>
<feature type="region of interest" description="Disordered" evidence="7">
    <location>
        <begin position="39"/>
        <end position="70"/>
    </location>
</feature>
<dbReference type="Gene3D" id="3.30.200.20">
    <property type="entry name" value="Phosphorylase Kinase, domain 1"/>
    <property type="match status" value="1"/>
</dbReference>
<dbReference type="SMART" id="SM00220">
    <property type="entry name" value="S_TKc"/>
    <property type="match status" value="1"/>
</dbReference>
<evidence type="ECO:0000313" key="9">
    <source>
        <dbReference type="EMBL" id="PBC30615.1"/>
    </source>
</evidence>
<evidence type="ECO:0000259" key="8">
    <source>
        <dbReference type="PROSITE" id="PS50011"/>
    </source>
</evidence>
<dbReference type="GO" id="GO:0034501">
    <property type="term" value="P:protein localization to kinetochore"/>
    <property type="evidence" value="ECO:0007669"/>
    <property type="project" value="TreeGrafter"/>
</dbReference>
<dbReference type="STRING" id="94128.A0A2A3EFT2"/>
<dbReference type="PANTHER" id="PTHR22974">
    <property type="entry name" value="MIXED LINEAGE PROTEIN KINASE"/>
    <property type="match status" value="1"/>
</dbReference>
<name>A0A2A3EFT2_APICC</name>
<evidence type="ECO:0000256" key="4">
    <source>
        <dbReference type="ARBA" id="ARBA00022777"/>
    </source>
</evidence>
<evidence type="ECO:0000256" key="3">
    <source>
        <dbReference type="ARBA" id="ARBA00022741"/>
    </source>
</evidence>
<keyword evidence="1" id="KW-0723">Serine/threonine-protein kinase</keyword>
<dbReference type="InterPro" id="IPR008271">
    <property type="entry name" value="Ser/Thr_kinase_AS"/>
</dbReference>
<reference evidence="9 10" key="1">
    <citation type="submission" date="2014-07" db="EMBL/GenBank/DDBJ databases">
        <title>Genomic and transcriptomic analysis on Apis cerana provide comprehensive insights into honey bee biology.</title>
        <authorList>
            <person name="Diao Q."/>
            <person name="Sun L."/>
            <person name="Zheng H."/>
            <person name="Zheng H."/>
            <person name="Xu S."/>
            <person name="Wang S."/>
            <person name="Zeng Z."/>
            <person name="Hu F."/>
            <person name="Su S."/>
            <person name="Wu J."/>
        </authorList>
    </citation>
    <scope>NUCLEOTIDE SEQUENCE [LARGE SCALE GENOMIC DNA]</scope>
    <source>
        <tissue evidence="9">Pupae without intestine</tissue>
    </source>
</reference>
<dbReference type="SUPFAM" id="SSF56112">
    <property type="entry name" value="Protein kinase-like (PK-like)"/>
    <property type="match status" value="1"/>
</dbReference>
<keyword evidence="4 9" id="KW-0418">Kinase</keyword>
<dbReference type="GO" id="GO:0004712">
    <property type="term" value="F:protein serine/threonine/tyrosine kinase activity"/>
    <property type="evidence" value="ECO:0007669"/>
    <property type="project" value="TreeGrafter"/>
</dbReference>
<evidence type="ECO:0000313" key="10">
    <source>
        <dbReference type="Proteomes" id="UP000242457"/>
    </source>
</evidence>